<dbReference type="AlphaFoldDB" id="A0AA38GUV2"/>
<dbReference type="Proteomes" id="UP000824469">
    <property type="component" value="Unassembled WGS sequence"/>
</dbReference>
<keyword evidence="3" id="KW-1185">Reference proteome</keyword>
<sequence>RKIIAATSHKEAIARGKAPPEVSTDSDMDSAKSTSIWPPRQKRPRGLICASRLPSHLTT</sequence>
<proteinExistence type="predicted"/>
<evidence type="ECO:0000313" key="2">
    <source>
        <dbReference type="EMBL" id="KAH9329386.1"/>
    </source>
</evidence>
<accession>A0AA38GUV2</accession>
<organism evidence="2 3">
    <name type="scientific">Taxus chinensis</name>
    <name type="common">Chinese yew</name>
    <name type="synonym">Taxus wallichiana var. chinensis</name>
    <dbReference type="NCBI Taxonomy" id="29808"/>
    <lineage>
        <taxon>Eukaryota</taxon>
        <taxon>Viridiplantae</taxon>
        <taxon>Streptophyta</taxon>
        <taxon>Embryophyta</taxon>
        <taxon>Tracheophyta</taxon>
        <taxon>Spermatophyta</taxon>
        <taxon>Pinopsida</taxon>
        <taxon>Pinidae</taxon>
        <taxon>Conifers II</taxon>
        <taxon>Cupressales</taxon>
        <taxon>Taxaceae</taxon>
        <taxon>Taxus</taxon>
    </lineage>
</organism>
<feature type="region of interest" description="Disordered" evidence="1">
    <location>
        <begin position="1"/>
        <end position="59"/>
    </location>
</feature>
<evidence type="ECO:0000256" key="1">
    <source>
        <dbReference type="SAM" id="MobiDB-lite"/>
    </source>
</evidence>
<evidence type="ECO:0000313" key="3">
    <source>
        <dbReference type="Proteomes" id="UP000824469"/>
    </source>
</evidence>
<comment type="caution">
    <text evidence="2">The sequence shown here is derived from an EMBL/GenBank/DDBJ whole genome shotgun (WGS) entry which is preliminary data.</text>
</comment>
<feature type="non-terminal residue" evidence="2">
    <location>
        <position position="59"/>
    </location>
</feature>
<protein>
    <submittedName>
        <fullName evidence="2">Uncharacterized protein</fullName>
    </submittedName>
</protein>
<gene>
    <name evidence="2" type="ORF">KI387_001494</name>
</gene>
<reference evidence="2 3" key="1">
    <citation type="journal article" date="2021" name="Nat. Plants">
        <title>The Taxus genome provides insights into paclitaxel biosynthesis.</title>
        <authorList>
            <person name="Xiong X."/>
            <person name="Gou J."/>
            <person name="Liao Q."/>
            <person name="Li Y."/>
            <person name="Zhou Q."/>
            <person name="Bi G."/>
            <person name="Li C."/>
            <person name="Du R."/>
            <person name="Wang X."/>
            <person name="Sun T."/>
            <person name="Guo L."/>
            <person name="Liang H."/>
            <person name="Lu P."/>
            <person name="Wu Y."/>
            <person name="Zhang Z."/>
            <person name="Ro D.K."/>
            <person name="Shang Y."/>
            <person name="Huang S."/>
            <person name="Yan J."/>
        </authorList>
    </citation>
    <scope>NUCLEOTIDE SEQUENCE [LARGE SCALE GENOMIC DNA]</scope>
    <source>
        <strain evidence="2">Ta-2019</strain>
    </source>
</reference>
<dbReference type="EMBL" id="JAHRHJ020000001">
    <property type="protein sequence ID" value="KAH9329386.1"/>
    <property type="molecule type" value="Genomic_DNA"/>
</dbReference>
<name>A0AA38GUV2_TAXCH</name>
<feature type="non-terminal residue" evidence="2">
    <location>
        <position position="1"/>
    </location>
</feature>